<dbReference type="RefSeq" id="WP_249298415.1">
    <property type="nucleotide sequence ID" value="NZ_JACRSX010000020.1"/>
</dbReference>
<keyword evidence="3" id="KW-1133">Transmembrane helix</keyword>
<evidence type="ECO:0000256" key="1">
    <source>
        <dbReference type="ARBA" id="ARBA00023224"/>
    </source>
</evidence>
<evidence type="ECO:0000313" key="6">
    <source>
        <dbReference type="Proteomes" id="UP000606193"/>
    </source>
</evidence>
<dbReference type="Gene3D" id="1.10.287.950">
    <property type="entry name" value="Methyl-accepting chemotaxis protein"/>
    <property type="match status" value="1"/>
</dbReference>
<reference evidence="5 6" key="1">
    <citation type="submission" date="2020-08" db="EMBL/GenBank/DDBJ databases">
        <title>Genome public.</title>
        <authorList>
            <person name="Liu C."/>
            <person name="Sun Q."/>
        </authorList>
    </citation>
    <scope>NUCLEOTIDE SEQUENCE [LARGE SCALE GENOMIC DNA]</scope>
    <source>
        <strain evidence="5 6">NSJ-37</strain>
    </source>
</reference>
<evidence type="ECO:0000256" key="3">
    <source>
        <dbReference type="SAM" id="Phobius"/>
    </source>
</evidence>
<feature type="domain" description="Methyl-accepting transducer" evidence="4">
    <location>
        <begin position="207"/>
        <end position="457"/>
    </location>
</feature>
<feature type="transmembrane region" description="Helical" evidence="3">
    <location>
        <begin position="12"/>
        <end position="31"/>
    </location>
</feature>
<protein>
    <submittedName>
        <fullName evidence="5">Chemotaxis protein</fullName>
    </submittedName>
</protein>
<dbReference type="Proteomes" id="UP000606193">
    <property type="component" value="Unassembled WGS sequence"/>
</dbReference>
<dbReference type="SUPFAM" id="SSF58104">
    <property type="entry name" value="Methyl-accepting chemotaxis protein (MCP) signaling domain"/>
    <property type="match status" value="1"/>
</dbReference>
<feature type="transmembrane region" description="Helical" evidence="3">
    <location>
        <begin position="70"/>
        <end position="88"/>
    </location>
</feature>
<dbReference type="Pfam" id="PF00015">
    <property type="entry name" value="MCPsignal"/>
    <property type="match status" value="1"/>
</dbReference>
<feature type="transmembrane region" description="Helical" evidence="3">
    <location>
        <begin position="94"/>
        <end position="110"/>
    </location>
</feature>
<dbReference type="EMBL" id="JACRSX010000020">
    <property type="protein sequence ID" value="MBC8563333.1"/>
    <property type="molecule type" value="Genomic_DNA"/>
</dbReference>
<keyword evidence="1 2" id="KW-0807">Transducer</keyword>
<dbReference type="SMART" id="SM00283">
    <property type="entry name" value="MA"/>
    <property type="match status" value="1"/>
</dbReference>
<accession>A0ABR7N5S9</accession>
<feature type="transmembrane region" description="Helical" evidence="3">
    <location>
        <begin position="145"/>
        <end position="166"/>
    </location>
</feature>
<proteinExistence type="predicted"/>
<name>A0ABR7N5S9_9FIRM</name>
<dbReference type="PANTHER" id="PTHR32089:SF112">
    <property type="entry name" value="LYSOZYME-LIKE PROTEIN-RELATED"/>
    <property type="match status" value="1"/>
</dbReference>
<evidence type="ECO:0000259" key="4">
    <source>
        <dbReference type="PROSITE" id="PS50111"/>
    </source>
</evidence>
<dbReference type="InterPro" id="IPR004089">
    <property type="entry name" value="MCPsignal_dom"/>
</dbReference>
<evidence type="ECO:0000313" key="5">
    <source>
        <dbReference type="EMBL" id="MBC8563333.1"/>
    </source>
</evidence>
<evidence type="ECO:0000256" key="2">
    <source>
        <dbReference type="PROSITE-ProRule" id="PRU00284"/>
    </source>
</evidence>
<keyword evidence="3" id="KW-0472">Membrane</keyword>
<feature type="transmembrane region" description="Helical" evidence="3">
    <location>
        <begin position="43"/>
        <end position="63"/>
    </location>
</feature>
<keyword evidence="3" id="KW-0812">Transmembrane</keyword>
<keyword evidence="6" id="KW-1185">Reference proteome</keyword>
<dbReference type="PROSITE" id="PS50111">
    <property type="entry name" value="CHEMOTAXIS_TRANSDUC_2"/>
    <property type="match status" value="1"/>
</dbReference>
<comment type="caution">
    <text evidence="5">The sequence shown here is derived from an EMBL/GenBank/DDBJ whole genome shotgun (WGS) entry which is preliminary data.</text>
</comment>
<sequence>MTENQYQRANRMVLITILIVFGFIAVTVLAALGVSKGERAGRIIIQFITALVVMIASIAAYIMKKKTHTCEVLLSVNIAIGYVVVVLLNSTDTVWTYGIPMIISVMVYLNKRLMYCANGLAILANIVRLIRDFDSSNSELLSSRILAILVIILVTIISINIANILIQYFGEKVSRIEEAAAKQNESNTKMVVIADNISDEFEKAMTMLNELEKSIDISHSSMGDIADSTESTAEAIQRQAVMCSEIQENTDMAEKEINQMISASDKTDESVNNSKVVVGQLKEQAQNVQDASNIIVDVISGLTEKVNDVQNFVGDIVNISARTNLLALNASIEAARAGEAGKGFAVVAEEIRQLSEQTKKASESITNIIHKLNEDTQKANESINESVLSVDKQNALIDETEKTFVEVGNTMDVLMSSIHVAEQSINKILDSTSVISDNISHLSATGEEVAAASAEGIKVSDSTVEGMKDCKIILNNIYELANELKASVETKDIY</sequence>
<dbReference type="PANTHER" id="PTHR32089">
    <property type="entry name" value="METHYL-ACCEPTING CHEMOTAXIS PROTEIN MCPB"/>
    <property type="match status" value="1"/>
</dbReference>
<gene>
    <name evidence="5" type="ORF">H8704_11970</name>
</gene>
<organism evidence="5 6">
    <name type="scientific">Jutongia huaianensis</name>
    <dbReference type="NCBI Taxonomy" id="2763668"/>
    <lineage>
        <taxon>Bacteria</taxon>
        <taxon>Bacillati</taxon>
        <taxon>Bacillota</taxon>
        <taxon>Clostridia</taxon>
        <taxon>Lachnospirales</taxon>
        <taxon>Lachnospiraceae</taxon>
        <taxon>Jutongia</taxon>
    </lineage>
</organism>